<dbReference type="OrthoDB" id="2866996at2759"/>
<keyword evidence="2" id="KW-1185">Reference proteome</keyword>
<accession>A0A8J4VLI7</accession>
<protein>
    <submittedName>
        <fullName evidence="1">Uncharacterized protein</fullName>
    </submittedName>
</protein>
<dbReference type="Proteomes" id="UP000737018">
    <property type="component" value="Unassembled WGS sequence"/>
</dbReference>
<reference evidence="1" key="1">
    <citation type="submission" date="2020-03" db="EMBL/GenBank/DDBJ databases">
        <title>Castanea mollissima Vanexum genome sequencing.</title>
        <authorList>
            <person name="Staton M."/>
        </authorList>
    </citation>
    <scope>NUCLEOTIDE SEQUENCE</scope>
    <source>
        <tissue evidence="1">Leaf</tissue>
    </source>
</reference>
<sequence length="92" mass="10442">MVLDAAMQMSRNPFSVAETKSPRVDGATDGLLCLSKERYKTGIKFHADMNLNMIRRWGGGLAERPKFYHCCDIYGLLLWQEFWIIGDVDGQG</sequence>
<dbReference type="GO" id="GO:0004553">
    <property type="term" value="F:hydrolase activity, hydrolyzing O-glycosyl compounds"/>
    <property type="evidence" value="ECO:0007669"/>
    <property type="project" value="InterPro"/>
</dbReference>
<dbReference type="PANTHER" id="PTHR43536:SF1">
    <property type="entry name" value="MANNOSYLGLYCOPROTEIN ENDO-BETA-MANNOSIDASE"/>
    <property type="match status" value="1"/>
</dbReference>
<dbReference type="Gene3D" id="3.20.20.80">
    <property type="entry name" value="Glycosidases"/>
    <property type="match status" value="1"/>
</dbReference>
<dbReference type="InterPro" id="IPR017853">
    <property type="entry name" value="GH"/>
</dbReference>
<evidence type="ECO:0000313" key="2">
    <source>
        <dbReference type="Proteomes" id="UP000737018"/>
    </source>
</evidence>
<dbReference type="SUPFAM" id="SSF51445">
    <property type="entry name" value="(Trans)glycosidases"/>
    <property type="match status" value="1"/>
</dbReference>
<dbReference type="EMBL" id="JRKL02004295">
    <property type="protein sequence ID" value="KAF3952931.1"/>
    <property type="molecule type" value="Genomic_DNA"/>
</dbReference>
<proteinExistence type="predicted"/>
<dbReference type="PANTHER" id="PTHR43536">
    <property type="entry name" value="MANNOSYLGLYCOPROTEIN ENDO-BETA-MANNOSIDASE"/>
    <property type="match status" value="1"/>
</dbReference>
<dbReference type="InterPro" id="IPR043534">
    <property type="entry name" value="EBDG/EBM"/>
</dbReference>
<gene>
    <name evidence="1" type="ORF">CMV_021574</name>
</gene>
<dbReference type="AlphaFoldDB" id="A0A8J4VLI7"/>
<evidence type="ECO:0000313" key="1">
    <source>
        <dbReference type="EMBL" id="KAF3952931.1"/>
    </source>
</evidence>
<name>A0A8J4VLI7_9ROSI</name>
<organism evidence="1 2">
    <name type="scientific">Castanea mollissima</name>
    <name type="common">Chinese chestnut</name>
    <dbReference type="NCBI Taxonomy" id="60419"/>
    <lineage>
        <taxon>Eukaryota</taxon>
        <taxon>Viridiplantae</taxon>
        <taxon>Streptophyta</taxon>
        <taxon>Embryophyta</taxon>
        <taxon>Tracheophyta</taxon>
        <taxon>Spermatophyta</taxon>
        <taxon>Magnoliopsida</taxon>
        <taxon>eudicotyledons</taxon>
        <taxon>Gunneridae</taxon>
        <taxon>Pentapetalae</taxon>
        <taxon>rosids</taxon>
        <taxon>fabids</taxon>
        <taxon>Fagales</taxon>
        <taxon>Fagaceae</taxon>
        <taxon>Castanea</taxon>
    </lineage>
</organism>
<comment type="caution">
    <text evidence="1">The sequence shown here is derived from an EMBL/GenBank/DDBJ whole genome shotgun (WGS) entry which is preliminary data.</text>
</comment>